<keyword evidence="4" id="KW-1185">Reference proteome</keyword>
<organism evidence="3 4">
    <name type="scientific">Mytilus edulis</name>
    <name type="common">Blue mussel</name>
    <dbReference type="NCBI Taxonomy" id="6550"/>
    <lineage>
        <taxon>Eukaryota</taxon>
        <taxon>Metazoa</taxon>
        <taxon>Spiralia</taxon>
        <taxon>Lophotrochozoa</taxon>
        <taxon>Mollusca</taxon>
        <taxon>Bivalvia</taxon>
        <taxon>Autobranchia</taxon>
        <taxon>Pteriomorphia</taxon>
        <taxon>Mytilida</taxon>
        <taxon>Mytiloidea</taxon>
        <taxon>Mytilidae</taxon>
        <taxon>Mytilinae</taxon>
        <taxon>Mytilus</taxon>
    </lineage>
</organism>
<gene>
    <name evidence="3" type="ORF">MEDL_55177</name>
</gene>
<feature type="repeat" description="ANK" evidence="1">
    <location>
        <begin position="190"/>
        <end position="222"/>
    </location>
</feature>
<dbReference type="PANTHER" id="PTHR22677">
    <property type="entry name" value="ANKYRIN REPEAT DOMAIN-CONTAINING PROTEIN 60"/>
    <property type="match status" value="1"/>
</dbReference>
<keyword evidence="1" id="KW-0040">ANK repeat</keyword>
<accession>A0A8S3UB90</accession>
<dbReference type="OrthoDB" id="10258888at2759"/>
<feature type="repeat" description="ANK" evidence="1">
    <location>
        <begin position="56"/>
        <end position="88"/>
    </location>
</feature>
<dbReference type="PANTHER" id="PTHR22677:SF4">
    <property type="entry name" value="USHER SYNDROME TYPE-1G PROTEIN-LIKE PROTEIN"/>
    <property type="match status" value="1"/>
</dbReference>
<dbReference type="AlphaFoldDB" id="A0A8S3UB90"/>
<dbReference type="InterPro" id="IPR036770">
    <property type="entry name" value="Ankyrin_rpt-contain_sf"/>
</dbReference>
<feature type="repeat" description="ANK" evidence="1">
    <location>
        <begin position="89"/>
        <end position="121"/>
    </location>
</feature>
<dbReference type="Gene3D" id="1.25.40.20">
    <property type="entry name" value="Ankyrin repeat-containing domain"/>
    <property type="match status" value="2"/>
</dbReference>
<feature type="compositionally biased region" description="Basic and acidic residues" evidence="2">
    <location>
        <begin position="390"/>
        <end position="399"/>
    </location>
</feature>
<dbReference type="SUPFAM" id="SSF48403">
    <property type="entry name" value="Ankyrin repeat"/>
    <property type="match status" value="1"/>
</dbReference>
<dbReference type="PROSITE" id="PS50297">
    <property type="entry name" value="ANK_REP_REGION"/>
    <property type="match status" value="4"/>
</dbReference>
<feature type="compositionally biased region" description="Basic residues" evidence="2">
    <location>
        <begin position="323"/>
        <end position="333"/>
    </location>
</feature>
<reference evidence="3" key="1">
    <citation type="submission" date="2021-03" db="EMBL/GenBank/DDBJ databases">
        <authorList>
            <person name="Bekaert M."/>
        </authorList>
    </citation>
    <scope>NUCLEOTIDE SEQUENCE</scope>
</reference>
<dbReference type="InterPro" id="IPR039323">
    <property type="entry name" value="ANKRD_45/46/60"/>
</dbReference>
<sequence>MDFPSDSVEHDTDGSSECDIDAERCLAHRAAAQGNIELLVHVVKSDPGVLEQDDGDGYKPLAHAVMMQQLPAVKRLVKMGANINAQDSKGRTGLAVAAYQGWYEGVVYLLRKGAKQNVADKSGRLPLHASTYNKDTRIVAALLKNLSHDAVNYSDNERMTAVQWSCFHNRPQHVQLLLDHGADISVQDVDGKTPLHWAAQNGSSECCRIILQDITGVTLVNYKDFSGKCALHYAAAAGNVDVIKLLSDIENISIEPEDPDDRTPLHWAAAMGHQDCVSLLLRLGVKPNSIDIDGNTPIDYTRQTGHKACQKLLEERLGIKSSPAHKKEKRKKSKDQPHSLNPFEKLKGLFKKRSNDVKHDDKLLEMKTVEKRESVTSMTLVPKIVLFDHDDIDGKENSGKRKKSKKPQKAQTNFKSPGYFIPSVSPSVPLPPVGSPLLPMSPRLPVQPPESKREDELAPLRVPKHAIGKPVALHDKVAALRSEKEGEARTPTPPPHLKAELGSGRNQSSSPSDFLHKKTKKRLEATVWSQPNDIAPSPRSKGLQSGAGKSQLSPLANQYGQMTTMEKKTLDKTIHSLLH</sequence>
<feature type="region of interest" description="Disordered" evidence="2">
    <location>
        <begin position="390"/>
        <end position="418"/>
    </location>
</feature>
<feature type="region of interest" description="Disordered" evidence="2">
    <location>
        <begin position="319"/>
        <end position="344"/>
    </location>
</feature>
<name>A0A8S3UB90_MYTED</name>
<feature type="region of interest" description="Disordered" evidence="2">
    <location>
        <begin position="482"/>
        <end position="556"/>
    </location>
</feature>
<feature type="repeat" description="ANK" evidence="1">
    <location>
        <begin position="157"/>
        <end position="189"/>
    </location>
</feature>
<evidence type="ECO:0000256" key="2">
    <source>
        <dbReference type="SAM" id="MobiDB-lite"/>
    </source>
</evidence>
<feature type="repeat" description="ANK" evidence="1">
    <location>
        <begin position="260"/>
        <end position="292"/>
    </location>
</feature>
<dbReference type="PROSITE" id="PS50088">
    <property type="entry name" value="ANK_REPEAT"/>
    <property type="match status" value="6"/>
</dbReference>
<feature type="compositionally biased region" description="Polar residues" evidence="2">
    <location>
        <begin position="547"/>
        <end position="556"/>
    </location>
</feature>
<proteinExistence type="predicted"/>
<dbReference type="Proteomes" id="UP000683360">
    <property type="component" value="Unassembled WGS sequence"/>
</dbReference>
<protein>
    <submittedName>
        <fullName evidence="3">Ankyrin repeat domain-containing protein 55</fullName>
    </submittedName>
</protein>
<dbReference type="EMBL" id="CAJPWZ010002690">
    <property type="protein sequence ID" value="CAG2243054.1"/>
    <property type="molecule type" value="Genomic_DNA"/>
</dbReference>
<evidence type="ECO:0000313" key="4">
    <source>
        <dbReference type="Proteomes" id="UP000683360"/>
    </source>
</evidence>
<dbReference type="Pfam" id="PF12796">
    <property type="entry name" value="Ank_2"/>
    <property type="match status" value="3"/>
</dbReference>
<feature type="repeat" description="ANK" evidence="1">
    <location>
        <begin position="226"/>
        <end position="246"/>
    </location>
</feature>
<evidence type="ECO:0000256" key="1">
    <source>
        <dbReference type="PROSITE-ProRule" id="PRU00023"/>
    </source>
</evidence>
<dbReference type="InterPro" id="IPR002110">
    <property type="entry name" value="Ankyrin_rpt"/>
</dbReference>
<comment type="caution">
    <text evidence="3">The sequence shown here is derived from an EMBL/GenBank/DDBJ whole genome shotgun (WGS) entry which is preliminary data.</text>
</comment>
<evidence type="ECO:0000313" key="3">
    <source>
        <dbReference type="EMBL" id="CAG2243054.1"/>
    </source>
</evidence>
<dbReference type="SMART" id="SM00248">
    <property type="entry name" value="ANK"/>
    <property type="match status" value="8"/>
</dbReference>